<sequence>MPERFPRTAPARRLRVAAAVIAVAVAFASACSSDPAEPTGSGGGGDGTFPVTVASGPSGAATEVTIDARPGAVVSLSPSATETLWAVGAGEQVVAVDDQSDHPPGVPTTALSGYSPNVEAIIGYTPDLVIAMDDVGGLVSGLRAAGVPTLLLPAAADLDEAYAQIERIGAATGHLPEATALVASMRTEVDAAVAAVPERAGPLRYFHELDDTLYTVSDDSFLGEVYGLFGLASIADGGEAYPQLSAEYVVEADPDLIFLADGQCCGVTPERVAARPGWAGMTAVRAGQVRVLDADVASRWGPRVVDLVRDIGAAVATVPAPVG</sequence>
<protein>
    <submittedName>
        <fullName evidence="6">ABC transporter substrate-binding protein</fullName>
    </submittedName>
</protein>
<feature type="signal peptide" evidence="4">
    <location>
        <begin position="1"/>
        <end position="32"/>
    </location>
</feature>
<dbReference type="RefSeq" id="WP_378400325.1">
    <property type="nucleotide sequence ID" value="NZ_JBHTCS010000001.1"/>
</dbReference>
<proteinExistence type="inferred from homology"/>
<dbReference type="InterPro" id="IPR050902">
    <property type="entry name" value="ABC_Transporter_SBP"/>
</dbReference>
<dbReference type="NCBIfam" id="NF038402">
    <property type="entry name" value="TroA_like"/>
    <property type="match status" value="1"/>
</dbReference>
<dbReference type="PROSITE" id="PS50983">
    <property type="entry name" value="FE_B12_PBP"/>
    <property type="match status" value="1"/>
</dbReference>
<comment type="caution">
    <text evidence="6">The sequence shown here is derived from an EMBL/GenBank/DDBJ whole genome shotgun (WGS) entry which is preliminary data.</text>
</comment>
<dbReference type="EMBL" id="JBHTCS010000001">
    <property type="protein sequence ID" value="MFC7446300.1"/>
    <property type="molecule type" value="Genomic_DNA"/>
</dbReference>
<dbReference type="PANTHER" id="PTHR30535">
    <property type="entry name" value="VITAMIN B12-BINDING PROTEIN"/>
    <property type="match status" value="1"/>
</dbReference>
<comment type="similarity">
    <text evidence="1">Belongs to the bacterial solute-binding protein 8 family.</text>
</comment>
<dbReference type="SUPFAM" id="SSF53807">
    <property type="entry name" value="Helical backbone' metal receptor"/>
    <property type="match status" value="1"/>
</dbReference>
<feature type="chain" id="PRO_5047304800" evidence="4">
    <location>
        <begin position="33"/>
        <end position="323"/>
    </location>
</feature>
<feature type="domain" description="Fe/B12 periplasmic-binding" evidence="5">
    <location>
        <begin position="72"/>
        <end position="319"/>
    </location>
</feature>
<evidence type="ECO:0000256" key="3">
    <source>
        <dbReference type="SAM" id="MobiDB-lite"/>
    </source>
</evidence>
<accession>A0ABW2RRA1</accession>
<organism evidence="6 7">
    <name type="scientific">Rhodococcus daqingensis</name>
    <dbReference type="NCBI Taxonomy" id="2479363"/>
    <lineage>
        <taxon>Bacteria</taxon>
        <taxon>Bacillati</taxon>
        <taxon>Actinomycetota</taxon>
        <taxon>Actinomycetes</taxon>
        <taxon>Mycobacteriales</taxon>
        <taxon>Nocardiaceae</taxon>
        <taxon>Rhodococcus</taxon>
    </lineage>
</organism>
<keyword evidence="2 4" id="KW-0732">Signal</keyword>
<dbReference type="Pfam" id="PF01497">
    <property type="entry name" value="Peripla_BP_2"/>
    <property type="match status" value="1"/>
</dbReference>
<dbReference type="InterPro" id="IPR054828">
    <property type="entry name" value="Vit_B12_bind_prot"/>
</dbReference>
<name>A0ABW2RRA1_9NOCA</name>
<evidence type="ECO:0000259" key="5">
    <source>
        <dbReference type="PROSITE" id="PS50983"/>
    </source>
</evidence>
<reference evidence="7" key="1">
    <citation type="journal article" date="2019" name="Int. J. Syst. Evol. Microbiol.">
        <title>The Global Catalogue of Microorganisms (GCM) 10K type strain sequencing project: providing services to taxonomists for standard genome sequencing and annotation.</title>
        <authorList>
            <consortium name="The Broad Institute Genomics Platform"/>
            <consortium name="The Broad Institute Genome Sequencing Center for Infectious Disease"/>
            <person name="Wu L."/>
            <person name="Ma J."/>
        </authorList>
    </citation>
    <scope>NUCLEOTIDE SEQUENCE [LARGE SCALE GENOMIC DNA]</scope>
    <source>
        <strain evidence="7">ICMP 19430</strain>
    </source>
</reference>
<evidence type="ECO:0000256" key="2">
    <source>
        <dbReference type="ARBA" id="ARBA00022729"/>
    </source>
</evidence>
<feature type="region of interest" description="Disordered" evidence="3">
    <location>
        <begin position="32"/>
        <end position="56"/>
    </location>
</feature>
<dbReference type="PANTHER" id="PTHR30535:SF34">
    <property type="entry name" value="MOLYBDATE-BINDING PROTEIN MOLA"/>
    <property type="match status" value="1"/>
</dbReference>
<evidence type="ECO:0000313" key="6">
    <source>
        <dbReference type="EMBL" id="MFC7446300.1"/>
    </source>
</evidence>
<evidence type="ECO:0000256" key="1">
    <source>
        <dbReference type="ARBA" id="ARBA00008814"/>
    </source>
</evidence>
<dbReference type="InterPro" id="IPR002491">
    <property type="entry name" value="ABC_transptr_periplasmic_BD"/>
</dbReference>
<gene>
    <name evidence="6" type="ORF">ACFQS9_00195</name>
</gene>
<keyword evidence="7" id="KW-1185">Reference proteome</keyword>
<dbReference type="PROSITE" id="PS51257">
    <property type="entry name" value="PROKAR_LIPOPROTEIN"/>
    <property type="match status" value="1"/>
</dbReference>
<dbReference type="CDD" id="cd01143">
    <property type="entry name" value="YvrC"/>
    <property type="match status" value="1"/>
</dbReference>
<evidence type="ECO:0000313" key="7">
    <source>
        <dbReference type="Proteomes" id="UP001596484"/>
    </source>
</evidence>
<dbReference type="Gene3D" id="3.40.50.1980">
    <property type="entry name" value="Nitrogenase molybdenum iron protein domain"/>
    <property type="match status" value="2"/>
</dbReference>
<dbReference type="Proteomes" id="UP001596484">
    <property type="component" value="Unassembled WGS sequence"/>
</dbReference>
<evidence type="ECO:0000256" key="4">
    <source>
        <dbReference type="SAM" id="SignalP"/>
    </source>
</evidence>